<dbReference type="InterPro" id="IPR027417">
    <property type="entry name" value="P-loop_NTPase"/>
</dbReference>
<dbReference type="SMART" id="SM00091">
    <property type="entry name" value="PAS"/>
    <property type="match status" value="2"/>
</dbReference>
<dbReference type="Pfam" id="PF00989">
    <property type="entry name" value="PAS"/>
    <property type="match status" value="2"/>
</dbReference>
<dbReference type="NCBIfam" id="TIGR00229">
    <property type="entry name" value="sensory_box"/>
    <property type="match status" value="2"/>
</dbReference>
<evidence type="ECO:0000256" key="2">
    <source>
        <dbReference type="ARBA" id="ARBA00022797"/>
    </source>
</evidence>
<keyword evidence="11" id="KW-1185">Reference proteome</keyword>
<dbReference type="RefSeq" id="WP_338605827.1">
    <property type="nucleotide sequence ID" value="NZ_AP028679.1"/>
</dbReference>
<keyword evidence="2" id="KW-0058">Aromatic hydrocarbons catabolism</keyword>
<dbReference type="GO" id="GO:0006355">
    <property type="term" value="P:regulation of DNA-templated transcription"/>
    <property type="evidence" value="ECO:0007669"/>
    <property type="project" value="InterPro"/>
</dbReference>
<dbReference type="CDD" id="cd00009">
    <property type="entry name" value="AAA"/>
    <property type="match status" value="1"/>
</dbReference>
<feature type="domain" description="AAA+ ATPase" evidence="9">
    <location>
        <begin position="289"/>
        <end position="433"/>
    </location>
</feature>
<dbReference type="InterPro" id="IPR000014">
    <property type="entry name" value="PAS"/>
</dbReference>
<dbReference type="PANTHER" id="PTHR32071">
    <property type="entry name" value="TRANSCRIPTIONAL REGULATORY PROTEIN"/>
    <property type="match status" value="1"/>
</dbReference>
<dbReference type="Pfam" id="PF18024">
    <property type="entry name" value="HTH_50"/>
    <property type="match status" value="1"/>
</dbReference>
<keyword evidence="1" id="KW-0547">Nucleotide-binding</keyword>
<dbReference type="InterPro" id="IPR003593">
    <property type="entry name" value="AAA+_ATPase"/>
</dbReference>
<dbReference type="Pfam" id="PF00158">
    <property type="entry name" value="Sigma54_activat"/>
    <property type="match status" value="1"/>
</dbReference>
<dbReference type="InterPro" id="IPR002078">
    <property type="entry name" value="Sigma_54_int"/>
</dbReference>
<dbReference type="SUPFAM" id="SSF46689">
    <property type="entry name" value="Homeodomain-like"/>
    <property type="match status" value="1"/>
</dbReference>
<evidence type="ECO:0000256" key="6">
    <source>
        <dbReference type="ARBA" id="ARBA00023163"/>
    </source>
</evidence>
<organism evidence="10 11">
    <name type="scientific">Desulfoferula mesophila</name>
    <dbReference type="NCBI Taxonomy" id="3058419"/>
    <lineage>
        <taxon>Bacteria</taxon>
        <taxon>Pseudomonadati</taxon>
        <taxon>Thermodesulfobacteriota</taxon>
        <taxon>Desulfarculia</taxon>
        <taxon>Desulfarculales</taxon>
        <taxon>Desulfarculaceae</taxon>
        <taxon>Desulfoferula</taxon>
    </lineage>
</organism>
<dbReference type="AlphaFoldDB" id="A0AAU9EB39"/>
<sequence>MSRKDYSLLREILDSAHNGILLVDETGEVVVFNRAAGRVTEHDPREVLGRNYGEFEPEVWEDMRQVLVTGEPQVGRRTTSRSGTMIFGNRTPVYLDGEIVGVISVFQDATEYERVLSELHAYRQLSEQLDVIIDSSYDGLWISDAEGKVVRVNPASERFAGVNAKEVIGCNVSELVEAGYFDRSVTLEVLKQQAAVSLIQQSKDGRQVLVTGNPVLDENGEISLVVINARDLTAMKRLQEELEQSRALTDQYRSELTHIHRQDELSSRLVMRSKVMRRIFDMAMKVARVDSCVLLQGESGAGKSVLAKLIHRASSRSEGPLVRVDCGGIPSSLIEAELFGYVGGAFTGALSEGKTGYFELADGGTLFLDEVGELPLLMQAKLLRFLEDNEVVPVGATAPRKIDVRVLAASNRDLEKMVRAGAFRKDLYFRLNVVPIHLPPLRERVEDIPHLIAHFLDIFNQKCGKQMKLSSAAVDRLRRYAFPGNVRELANLIEQLVVLSPGDTITPDDLPAEIRQTPFELSPEGEGEAWDLAAAVARTEREVIARALAEYGSQRSAAEALGVNHSTLSRKAKRYGLFGAKTQHVAK</sequence>
<dbReference type="InterPro" id="IPR025944">
    <property type="entry name" value="Sigma_54_int_dom_CS"/>
</dbReference>
<dbReference type="EMBL" id="AP028679">
    <property type="protein sequence ID" value="BEQ14100.1"/>
    <property type="molecule type" value="Genomic_DNA"/>
</dbReference>
<evidence type="ECO:0000313" key="11">
    <source>
        <dbReference type="Proteomes" id="UP001366166"/>
    </source>
</evidence>
<dbReference type="GO" id="GO:0003677">
    <property type="term" value="F:DNA binding"/>
    <property type="evidence" value="ECO:0007669"/>
    <property type="project" value="UniProtKB-KW"/>
</dbReference>
<evidence type="ECO:0000313" key="10">
    <source>
        <dbReference type="EMBL" id="BEQ14100.1"/>
    </source>
</evidence>
<name>A0AAU9EB39_9BACT</name>
<accession>A0AAU9EB39</accession>
<evidence type="ECO:0000256" key="5">
    <source>
        <dbReference type="ARBA" id="ARBA00023125"/>
    </source>
</evidence>
<dbReference type="PROSITE" id="PS00676">
    <property type="entry name" value="SIGMA54_INTERACT_2"/>
    <property type="match status" value="1"/>
</dbReference>
<gene>
    <name evidence="10" type="ORF">FAK_11660</name>
</gene>
<dbReference type="Gene3D" id="3.40.50.300">
    <property type="entry name" value="P-loop containing nucleotide triphosphate hydrolases"/>
    <property type="match status" value="1"/>
</dbReference>
<dbReference type="CDD" id="cd00130">
    <property type="entry name" value="PAS"/>
    <property type="match status" value="2"/>
</dbReference>
<dbReference type="SMART" id="SM00382">
    <property type="entry name" value="AAA"/>
    <property type="match status" value="1"/>
</dbReference>
<dbReference type="Gene3D" id="1.10.10.60">
    <property type="entry name" value="Homeodomain-like"/>
    <property type="match status" value="1"/>
</dbReference>
<evidence type="ECO:0000256" key="1">
    <source>
        <dbReference type="ARBA" id="ARBA00022741"/>
    </source>
</evidence>
<proteinExistence type="predicted"/>
<dbReference type="InterPro" id="IPR030828">
    <property type="entry name" value="HTH_TyrR"/>
</dbReference>
<dbReference type="Gene3D" id="1.10.8.60">
    <property type="match status" value="1"/>
</dbReference>
<evidence type="ECO:0000256" key="3">
    <source>
        <dbReference type="ARBA" id="ARBA00022840"/>
    </source>
</evidence>
<dbReference type="InterPro" id="IPR025943">
    <property type="entry name" value="Sigma_54_int_dom_ATP-bd_2"/>
</dbReference>
<dbReference type="Proteomes" id="UP001366166">
    <property type="component" value="Chromosome"/>
</dbReference>
<dbReference type="KEGG" id="dmp:FAK_11660"/>
<protein>
    <recommendedName>
        <fullName evidence="7">HTH-type transcriptional regulatory protein TyrR</fullName>
    </recommendedName>
</protein>
<dbReference type="InterPro" id="IPR009057">
    <property type="entry name" value="Homeodomain-like_sf"/>
</dbReference>
<feature type="domain" description="PAS" evidence="8">
    <location>
        <begin position="127"/>
        <end position="193"/>
    </location>
</feature>
<keyword evidence="5" id="KW-0238">DNA-binding</keyword>
<dbReference type="InterPro" id="IPR058031">
    <property type="entry name" value="AAA_lid_NorR"/>
</dbReference>
<dbReference type="SUPFAM" id="SSF55785">
    <property type="entry name" value="PYP-like sensor domain (PAS domain)"/>
    <property type="match status" value="2"/>
</dbReference>
<evidence type="ECO:0000256" key="7">
    <source>
        <dbReference type="ARBA" id="ARBA00029500"/>
    </source>
</evidence>
<dbReference type="GO" id="GO:0005524">
    <property type="term" value="F:ATP binding"/>
    <property type="evidence" value="ECO:0007669"/>
    <property type="project" value="UniProtKB-KW"/>
</dbReference>
<dbReference type="PROSITE" id="PS00675">
    <property type="entry name" value="SIGMA54_INTERACT_1"/>
    <property type="match status" value="1"/>
</dbReference>
<dbReference type="Pfam" id="PF25601">
    <property type="entry name" value="AAA_lid_14"/>
    <property type="match status" value="1"/>
</dbReference>
<evidence type="ECO:0000259" key="8">
    <source>
        <dbReference type="SMART" id="SM00091"/>
    </source>
</evidence>
<dbReference type="InterPro" id="IPR035965">
    <property type="entry name" value="PAS-like_dom_sf"/>
</dbReference>
<dbReference type="InterPro" id="IPR013767">
    <property type="entry name" value="PAS_fold"/>
</dbReference>
<dbReference type="FunFam" id="3.40.50.300:FF:000006">
    <property type="entry name" value="DNA-binding transcriptional regulator NtrC"/>
    <property type="match status" value="1"/>
</dbReference>
<dbReference type="Gene3D" id="3.30.450.20">
    <property type="entry name" value="PAS domain"/>
    <property type="match status" value="2"/>
</dbReference>
<evidence type="ECO:0000259" key="9">
    <source>
        <dbReference type="SMART" id="SM00382"/>
    </source>
</evidence>
<keyword evidence="4" id="KW-0805">Transcription regulation</keyword>
<dbReference type="PROSITE" id="PS00688">
    <property type="entry name" value="SIGMA54_INTERACT_3"/>
    <property type="match status" value="1"/>
</dbReference>
<keyword evidence="3" id="KW-0067">ATP-binding</keyword>
<keyword evidence="6" id="KW-0804">Transcription</keyword>
<dbReference type="InterPro" id="IPR025662">
    <property type="entry name" value="Sigma_54_int_dom_ATP-bd_1"/>
</dbReference>
<evidence type="ECO:0000256" key="4">
    <source>
        <dbReference type="ARBA" id="ARBA00023015"/>
    </source>
</evidence>
<reference evidence="11" key="1">
    <citation type="journal article" date="2023" name="Arch. Microbiol.">
        <title>Desulfoferula mesophilus gen. nov. sp. nov., a mesophilic sulfate-reducing bacterium isolated from a brackish lake sediment.</title>
        <authorList>
            <person name="Watanabe T."/>
            <person name="Yabe T."/>
            <person name="Tsuji J.M."/>
            <person name="Fukui M."/>
        </authorList>
    </citation>
    <scope>NUCLEOTIDE SEQUENCE [LARGE SCALE GENOMIC DNA]</scope>
    <source>
        <strain evidence="11">12FAK</strain>
    </source>
</reference>
<dbReference type="SUPFAM" id="SSF52540">
    <property type="entry name" value="P-loop containing nucleoside triphosphate hydrolases"/>
    <property type="match status" value="1"/>
</dbReference>
<dbReference type="PANTHER" id="PTHR32071:SF57">
    <property type="entry name" value="C4-DICARBOXYLATE TRANSPORT TRANSCRIPTIONAL REGULATORY PROTEIN DCTD"/>
    <property type="match status" value="1"/>
</dbReference>
<feature type="domain" description="PAS" evidence="8">
    <location>
        <begin position="7"/>
        <end position="72"/>
    </location>
</feature>